<keyword evidence="2" id="KW-1185">Reference proteome</keyword>
<accession>A0ABT0XK86</accession>
<evidence type="ECO:0000313" key="1">
    <source>
        <dbReference type="EMBL" id="MCM2676314.1"/>
    </source>
</evidence>
<gene>
    <name evidence="1" type="ORF">NDM98_12960</name>
</gene>
<evidence type="ECO:0000313" key="2">
    <source>
        <dbReference type="Proteomes" id="UP001203665"/>
    </source>
</evidence>
<organism evidence="1 2">
    <name type="scientific">Alkalicoccobacillus plakortidis</name>
    <dbReference type="NCBI Taxonomy" id="444060"/>
    <lineage>
        <taxon>Bacteria</taxon>
        <taxon>Bacillati</taxon>
        <taxon>Bacillota</taxon>
        <taxon>Bacilli</taxon>
        <taxon>Bacillales</taxon>
        <taxon>Bacillaceae</taxon>
        <taxon>Alkalicoccobacillus</taxon>
    </lineage>
</organism>
<name>A0ABT0XK86_9BACI</name>
<sequence>MPVVDSGAADKATVYGHYIHTNTPSWFENISIGFGTFSVSGVNSTSQATAPSATWDW</sequence>
<reference evidence="1" key="1">
    <citation type="submission" date="2022-06" db="EMBL/GenBank/DDBJ databases">
        <title>Alkalicoccobacillus porphyridii sp. nov., isolated from a marine red alga, Porphyridium purpureum and reclassification of Shouchella plakortidis and Shouchella gibsonii as Alkalicoccobacillus plakortidis comb. nov. and Alkalicoccobacillus gibsonii comb. nov.</title>
        <authorList>
            <person name="Kim K.H."/>
            <person name="Lee J.K."/>
            <person name="Han D.M."/>
            <person name="Baek J.H."/>
            <person name="Jeon C.O."/>
        </authorList>
    </citation>
    <scope>NUCLEOTIDE SEQUENCE</scope>
    <source>
        <strain evidence="1">DSM 19153</strain>
    </source>
</reference>
<proteinExistence type="predicted"/>
<protein>
    <submittedName>
        <fullName evidence="1">Uncharacterized protein</fullName>
    </submittedName>
</protein>
<dbReference type="EMBL" id="JAMQJY010000001">
    <property type="protein sequence ID" value="MCM2676314.1"/>
    <property type="molecule type" value="Genomic_DNA"/>
</dbReference>
<dbReference type="Proteomes" id="UP001203665">
    <property type="component" value="Unassembled WGS sequence"/>
</dbReference>
<comment type="caution">
    <text evidence="1">The sequence shown here is derived from an EMBL/GenBank/DDBJ whole genome shotgun (WGS) entry which is preliminary data.</text>
</comment>
<dbReference type="RefSeq" id="WP_251608280.1">
    <property type="nucleotide sequence ID" value="NZ_JAMQJY010000001.1"/>
</dbReference>